<dbReference type="Gene3D" id="3.90.215.10">
    <property type="entry name" value="Gamma Fibrinogen, chain A, domain 1"/>
    <property type="match status" value="1"/>
</dbReference>
<dbReference type="SUPFAM" id="SSF56496">
    <property type="entry name" value="Fibrinogen C-terminal domain-like"/>
    <property type="match status" value="1"/>
</dbReference>
<dbReference type="Proteomes" id="UP000095280">
    <property type="component" value="Unplaced"/>
</dbReference>
<dbReference type="SMART" id="SM00186">
    <property type="entry name" value="FBG"/>
    <property type="match status" value="1"/>
</dbReference>
<accession>A0A1I8F1K9</accession>
<dbReference type="OrthoDB" id="7735550at2759"/>
<dbReference type="AlphaFoldDB" id="A0A1I8F1K9"/>
<name>A0A1I8F1K9_9PLAT</name>
<protein>
    <submittedName>
        <fullName evidence="2">Fibrinogen C-terminal domain-containing protein</fullName>
    </submittedName>
</protein>
<dbReference type="GO" id="GO:0005615">
    <property type="term" value="C:extracellular space"/>
    <property type="evidence" value="ECO:0007669"/>
    <property type="project" value="TreeGrafter"/>
</dbReference>
<dbReference type="InterPro" id="IPR036056">
    <property type="entry name" value="Fibrinogen-like_C"/>
</dbReference>
<sequence length="330" mass="37809">MQLQTALHLTIWLCLGIGVSAKIKVNFLNQPADIIYNYLSGTFEVTMMAKIGEYVRGEPQSHLKVERLAVKLDSGRDFGVPVTARLSTDGTVAQLVFECRSWRKCLQVREQINLNPAKVQRAIEFTLTGHSDTGFFNLHVRAPESAPAQYAVEFQRNFDRIISFAQNWDTYVKGFGNSDIRLGNYWMGLKRLSSLTKDRSCKLIFEAMKFDGTAQRGIFKDFQVRGEDENFKLRVGDAEPGNPMYMMKNHDNAQFSTFDRDNDKWSADCSGYHGKTGWWYHDGCHNHNPNGIIAEKDFPNKDACYNYCSSWTKQDKRVCWRATRLSFICA</sequence>
<dbReference type="PANTHER" id="PTHR19143">
    <property type="entry name" value="FIBRINOGEN/TENASCIN/ANGIOPOEITIN"/>
    <property type="match status" value="1"/>
</dbReference>
<dbReference type="InterPro" id="IPR050373">
    <property type="entry name" value="Fibrinogen_C-term_domain"/>
</dbReference>
<evidence type="ECO:0000313" key="1">
    <source>
        <dbReference type="Proteomes" id="UP000095280"/>
    </source>
</evidence>
<dbReference type="Pfam" id="PF00147">
    <property type="entry name" value="Fibrinogen_C"/>
    <property type="match status" value="1"/>
</dbReference>
<evidence type="ECO:0000313" key="2">
    <source>
        <dbReference type="WBParaSite" id="maker-unitig_12325-snap-gene-0.2-mRNA-1"/>
    </source>
</evidence>
<dbReference type="InterPro" id="IPR002181">
    <property type="entry name" value="Fibrinogen_a/b/g_C_dom"/>
</dbReference>
<reference evidence="2" key="1">
    <citation type="submission" date="2016-11" db="UniProtKB">
        <authorList>
            <consortium name="WormBaseParasite"/>
        </authorList>
    </citation>
    <scope>IDENTIFICATION</scope>
</reference>
<dbReference type="PANTHER" id="PTHR19143:SF327">
    <property type="entry name" value="FI21813P1-RELATED"/>
    <property type="match status" value="1"/>
</dbReference>
<dbReference type="InterPro" id="IPR014716">
    <property type="entry name" value="Fibrinogen_a/b/g_C_1"/>
</dbReference>
<dbReference type="PROSITE" id="PS51406">
    <property type="entry name" value="FIBRINOGEN_C_2"/>
    <property type="match status" value="1"/>
</dbReference>
<organism evidence="1 2">
    <name type="scientific">Macrostomum lignano</name>
    <dbReference type="NCBI Taxonomy" id="282301"/>
    <lineage>
        <taxon>Eukaryota</taxon>
        <taxon>Metazoa</taxon>
        <taxon>Spiralia</taxon>
        <taxon>Lophotrochozoa</taxon>
        <taxon>Platyhelminthes</taxon>
        <taxon>Rhabditophora</taxon>
        <taxon>Macrostomorpha</taxon>
        <taxon>Macrostomida</taxon>
        <taxon>Macrostomidae</taxon>
        <taxon>Macrostomum</taxon>
    </lineage>
</organism>
<dbReference type="WBParaSite" id="maker-unitig_12325-snap-gene-0.2-mRNA-1">
    <property type="protein sequence ID" value="maker-unitig_12325-snap-gene-0.2-mRNA-1"/>
    <property type="gene ID" value="maker-unitig_12325-snap-gene-0.2"/>
</dbReference>
<dbReference type="STRING" id="282301.A0A1I8F1K9"/>
<proteinExistence type="predicted"/>
<keyword evidence="1" id="KW-1185">Reference proteome</keyword>